<dbReference type="AlphaFoldDB" id="A0A8S9N202"/>
<evidence type="ECO:0000313" key="2">
    <source>
        <dbReference type="EMBL" id="KAF3489283.1"/>
    </source>
</evidence>
<dbReference type="Proteomes" id="UP000712600">
    <property type="component" value="Unassembled WGS sequence"/>
</dbReference>
<sequence>MNGRDGNNMSLEFKPNMVQSLYLDLAFGLRLASSTNSWLVLLVYVCLWSIILKNVELNKEVEKKNKETYLEAMEEYKRTKEEEAISQKKEEDELMKLHKQEAPELLKKKEKTGNLIIKKKKETHKKKNKNVNPNKPKKLASSFFLFRKALTDERPGTRLGNHCSNLVKWKHKDVLTVGTYFRPIGTSTNRRLILSSLPSKAFDIITVAPPPPPPPHVAAPPPADDQASMIQNAKNIG</sequence>
<evidence type="ECO:0000256" key="1">
    <source>
        <dbReference type="SAM" id="Coils"/>
    </source>
</evidence>
<accession>A0A8S9N202</accession>
<name>A0A8S9N202_BRACR</name>
<feature type="coiled-coil region" evidence="1">
    <location>
        <begin position="52"/>
        <end position="93"/>
    </location>
</feature>
<evidence type="ECO:0000313" key="3">
    <source>
        <dbReference type="Proteomes" id="UP000712600"/>
    </source>
</evidence>
<dbReference type="EMBL" id="QGKX02002183">
    <property type="protein sequence ID" value="KAF3489283.1"/>
    <property type="molecule type" value="Genomic_DNA"/>
</dbReference>
<organism evidence="2 3">
    <name type="scientific">Brassica cretica</name>
    <name type="common">Mustard</name>
    <dbReference type="NCBI Taxonomy" id="69181"/>
    <lineage>
        <taxon>Eukaryota</taxon>
        <taxon>Viridiplantae</taxon>
        <taxon>Streptophyta</taxon>
        <taxon>Embryophyta</taxon>
        <taxon>Tracheophyta</taxon>
        <taxon>Spermatophyta</taxon>
        <taxon>Magnoliopsida</taxon>
        <taxon>eudicotyledons</taxon>
        <taxon>Gunneridae</taxon>
        <taxon>Pentapetalae</taxon>
        <taxon>rosids</taxon>
        <taxon>malvids</taxon>
        <taxon>Brassicales</taxon>
        <taxon>Brassicaceae</taxon>
        <taxon>Brassiceae</taxon>
        <taxon>Brassica</taxon>
    </lineage>
</organism>
<dbReference type="GO" id="GO:0003677">
    <property type="term" value="F:DNA binding"/>
    <property type="evidence" value="ECO:0007669"/>
    <property type="project" value="InterPro"/>
</dbReference>
<dbReference type="InterPro" id="IPR044601">
    <property type="entry name" value="HMGB6/HMGB13"/>
</dbReference>
<keyword evidence="1" id="KW-0175">Coiled coil</keyword>
<reference evidence="2" key="1">
    <citation type="submission" date="2019-12" db="EMBL/GenBank/DDBJ databases">
        <title>Genome sequencing and annotation of Brassica cretica.</title>
        <authorList>
            <person name="Studholme D.J."/>
            <person name="Sarris P."/>
        </authorList>
    </citation>
    <scope>NUCLEOTIDE SEQUENCE</scope>
    <source>
        <strain evidence="2">PFS-109/04</strain>
        <tissue evidence="2">Leaf</tissue>
    </source>
</reference>
<proteinExistence type="predicted"/>
<gene>
    <name evidence="2" type="ORF">F2Q69_00053762</name>
</gene>
<dbReference type="PANTHER" id="PTHR46912:SF2">
    <property type="entry name" value="HIGH MOBILITY GROUP B PROTEIN 6"/>
    <property type="match status" value="1"/>
</dbReference>
<comment type="caution">
    <text evidence="2">The sequence shown here is derived from an EMBL/GenBank/DDBJ whole genome shotgun (WGS) entry which is preliminary data.</text>
</comment>
<dbReference type="PANTHER" id="PTHR46912">
    <property type="entry name" value="HIGH MOBILITY GROUP B PROTEIN 13"/>
    <property type="match status" value="1"/>
</dbReference>
<protein>
    <submittedName>
        <fullName evidence="2">Uncharacterized protein</fullName>
    </submittedName>
</protein>